<dbReference type="EMBL" id="JANZQH010000004">
    <property type="protein sequence ID" value="MCT2408122.1"/>
    <property type="molecule type" value="Genomic_DNA"/>
</dbReference>
<dbReference type="SUPFAM" id="SSF51126">
    <property type="entry name" value="Pectin lyase-like"/>
    <property type="match status" value="1"/>
</dbReference>
<gene>
    <name evidence="1" type="ORF">NZD88_11275</name>
</gene>
<dbReference type="Gene3D" id="2.160.20.10">
    <property type="entry name" value="Single-stranded right-handed beta-helix, Pectin lyase-like"/>
    <property type="match status" value="2"/>
</dbReference>
<keyword evidence="2" id="KW-1185">Reference proteome</keyword>
<evidence type="ECO:0000313" key="1">
    <source>
        <dbReference type="EMBL" id="MCT2408122.1"/>
    </source>
</evidence>
<organism evidence="1 2">
    <name type="scientific">Chryseobacterium pyrolae</name>
    <dbReference type="NCBI Taxonomy" id="2987481"/>
    <lineage>
        <taxon>Bacteria</taxon>
        <taxon>Pseudomonadati</taxon>
        <taxon>Bacteroidota</taxon>
        <taxon>Flavobacteriia</taxon>
        <taxon>Flavobacteriales</taxon>
        <taxon>Weeksellaceae</taxon>
        <taxon>Chryseobacterium group</taxon>
        <taxon>Chryseobacterium</taxon>
    </lineage>
</organism>
<proteinExistence type="predicted"/>
<dbReference type="Proteomes" id="UP001142057">
    <property type="component" value="Unassembled WGS sequence"/>
</dbReference>
<evidence type="ECO:0008006" key="3">
    <source>
        <dbReference type="Google" id="ProtNLM"/>
    </source>
</evidence>
<reference evidence="1" key="1">
    <citation type="submission" date="2022-08" db="EMBL/GenBank/DDBJ databases">
        <title>Chryseobacterium antibioticum,isolated from the rhizosphere soil of Pyrola in Tibet.</title>
        <authorList>
            <person name="Kan Y."/>
        </authorList>
    </citation>
    <scope>NUCLEOTIDE SEQUENCE</scope>
    <source>
        <strain evidence="1">Pc2-12</strain>
    </source>
</reference>
<dbReference type="InterPro" id="IPR006626">
    <property type="entry name" value="PbH1"/>
</dbReference>
<sequence length="582" mass="65726">MTNCNSQKFPSTCNPADYGFNKFFPHTGEEVYYQKITGTNLPEDGVVLIQENGLYYKAILHENTINIEWYRCNERYANDEEIILAAVNTAAYLGAILRFDAKEYIVNEQLSFTGISCFKLLGDKQHTLIKSDKKEQDRLEGFYFSFTNCDNVIIEGLRFDQNKSNLITYSAADDAAQKEYNGGVFFTKSSNIEIINCHFFDLYNRAVRIFSCYGNINVNNNLFESNVQEQIYVMEHLVVAQCPFAKVILENNAFKNAENHNPDHGVVAIFAFELGEKGSVLINNNFFEYCGRNHTGVHRLYAIDFYDNVNNFIVSNNIFKNLTWGAIRFDGTRENGIICNNIIHQLIADQDGMIMAASREEAKYNQTKFKNISIHNNILDAATELSHGIAVLGLSPFCAAENIEISNNKMYNLRYGIKIHGDVSVVSINNNQGFNLIGIGINVEGFKTGFNNTPLKPKKIEKIYINDNHLNGRPELNFNGFVGVQINGLDVDSKFMGRVLINNNFISSNNKGYGIIINTGTSLDNVVSVTANTIENIERGLYIRSERVLVKDNLIYNASIEAILDQAVGTIFHENFYNNVLI</sequence>
<name>A0ABT2IHU7_9FLAO</name>
<comment type="caution">
    <text evidence="1">The sequence shown here is derived from an EMBL/GenBank/DDBJ whole genome shotgun (WGS) entry which is preliminary data.</text>
</comment>
<dbReference type="InterPro" id="IPR012334">
    <property type="entry name" value="Pectin_lyas_fold"/>
</dbReference>
<dbReference type="InterPro" id="IPR011050">
    <property type="entry name" value="Pectin_lyase_fold/virulence"/>
</dbReference>
<dbReference type="SMART" id="SM00710">
    <property type="entry name" value="PbH1"/>
    <property type="match status" value="7"/>
</dbReference>
<accession>A0ABT2IHU7</accession>
<evidence type="ECO:0000313" key="2">
    <source>
        <dbReference type="Proteomes" id="UP001142057"/>
    </source>
</evidence>
<dbReference type="RefSeq" id="WP_259829229.1">
    <property type="nucleotide sequence ID" value="NZ_JANZQH010000004.1"/>
</dbReference>
<protein>
    <recommendedName>
        <fullName evidence="3">Right-handed parallel beta-helix repeat-containing protein</fullName>
    </recommendedName>
</protein>